<name>A0A0F9KXE1_9ZZZZ</name>
<dbReference type="AlphaFoldDB" id="A0A0F9KXE1"/>
<evidence type="ECO:0000313" key="1">
    <source>
        <dbReference type="EMBL" id="KKM20010.1"/>
    </source>
</evidence>
<comment type="caution">
    <text evidence="1">The sequence shown here is derived from an EMBL/GenBank/DDBJ whole genome shotgun (WGS) entry which is preliminary data.</text>
</comment>
<protein>
    <submittedName>
        <fullName evidence="1">Uncharacterized protein</fullName>
    </submittedName>
</protein>
<reference evidence="1" key="1">
    <citation type="journal article" date="2015" name="Nature">
        <title>Complex archaea that bridge the gap between prokaryotes and eukaryotes.</title>
        <authorList>
            <person name="Spang A."/>
            <person name="Saw J.H."/>
            <person name="Jorgensen S.L."/>
            <person name="Zaremba-Niedzwiedzka K."/>
            <person name="Martijn J."/>
            <person name="Lind A.E."/>
            <person name="van Eijk R."/>
            <person name="Schleper C."/>
            <person name="Guy L."/>
            <person name="Ettema T.J."/>
        </authorList>
    </citation>
    <scope>NUCLEOTIDE SEQUENCE</scope>
</reference>
<sequence length="102" mass="11998">MQYNYDTPAFIKSKETAHVLIRQLLINNKYLLHKAGIKQYEQFAQLHKLGIIISINTYKGLMCGRRVNCKLTWLAFFANYWGLSLPEMMSVDYCERDKLMAM</sequence>
<gene>
    <name evidence="1" type="ORF">LCGC14_1649900</name>
</gene>
<dbReference type="EMBL" id="LAZR01013859">
    <property type="protein sequence ID" value="KKM20010.1"/>
    <property type="molecule type" value="Genomic_DNA"/>
</dbReference>
<proteinExistence type="predicted"/>
<organism evidence="1">
    <name type="scientific">marine sediment metagenome</name>
    <dbReference type="NCBI Taxonomy" id="412755"/>
    <lineage>
        <taxon>unclassified sequences</taxon>
        <taxon>metagenomes</taxon>
        <taxon>ecological metagenomes</taxon>
    </lineage>
</organism>
<accession>A0A0F9KXE1</accession>